<keyword evidence="1" id="KW-0472">Membrane</keyword>
<name>A0A364KUG8_TALAM</name>
<evidence type="ECO:0000313" key="3">
    <source>
        <dbReference type="Proteomes" id="UP000249363"/>
    </source>
</evidence>
<dbReference type="AlphaFoldDB" id="A0A364KUG8"/>
<comment type="caution">
    <text evidence="2">The sequence shown here is derived from an EMBL/GenBank/DDBJ whole genome shotgun (WGS) entry which is preliminary data.</text>
</comment>
<accession>A0A364KUG8</accession>
<reference evidence="2 3" key="1">
    <citation type="journal article" date="2017" name="Biotechnol. Biofuels">
        <title>Differential beta-glucosidase expression as a function of carbon source availability in Talaromyces amestolkiae: a genomic and proteomic approach.</title>
        <authorList>
            <person name="de Eugenio L.I."/>
            <person name="Mendez-Liter J.A."/>
            <person name="Nieto-Dominguez M."/>
            <person name="Alonso L."/>
            <person name="Gil-Munoz J."/>
            <person name="Barriuso J."/>
            <person name="Prieto A."/>
            <person name="Martinez M.J."/>
        </authorList>
    </citation>
    <scope>NUCLEOTIDE SEQUENCE [LARGE SCALE GENOMIC DNA]</scope>
    <source>
        <strain evidence="2 3">CIB</strain>
    </source>
</reference>
<protein>
    <submittedName>
        <fullName evidence="2">Uncharacterized protein</fullName>
    </submittedName>
</protein>
<dbReference type="GeneID" id="63792407"/>
<keyword evidence="1" id="KW-1133">Transmembrane helix</keyword>
<dbReference type="RefSeq" id="XP_040731695.1">
    <property type="nucleotide sequence ID" value="XM_040875420.1"/>
</dbReference>
<dbReference type="Proteomes" id="UP000249363">
    <property type="component" value="Unassembled WGS sequence"/>
</dbReference>
<dbReference type="OrthoDB" id="5327951at2759"/>
<gene>
    <name evidence="2" type="ORF">BHQ10_003191</name>
</gene>
<dbReference type="EMBL" id="MIKG01000005">
    <property type="protein sequence ID" value="RAO67179.1"/>
    <property type="molecule type" value="Genomic_DNA"/>
</dbReference>
<keyword evidence="1" id="KW-0812">Transmembrane</keyword>
<sequence length="539" mass="62162">MGSVSSSLLTPGGSGGPLVGTMFVLTVSLVLLLLSTVVGHRNGLLDQSPILSTTNSISPQQKAQLQQVADLMLDIYQILVDMRYLDPVGIIRGPHNMTALEPQFDELNIDPSVRYLYGILPYVDTDAAGNTYFMRDSVFMDFRDPYQVEDSRDPFNVSPPSDGDFNAKDGPYMHPWYTPLTQLENNGRVIIYDARRHLIWIIDQEGWWTTDLALRDIEPKDGETSNQNSFEHIPSRPAGEVLKEIVQWYRNLYIVPGGGEYSLQEWDHYKVPLRDLYIANGWPDRFDADAFEVSQARAFSRSVAQDFADRPLSEVARLEEVIERNKHWIETQTAILGWSTTKEGEWAARSRIRSTEIAVAKFEEDLIVAQQKAEQECPENVCLPPQEWPLWELQAVTETVERLKTDIAFAESQIKLEPFEGQDLDEWQEYVQRWKNKNHLMKRKLAVYQKAYEAAREDVERLCPGQTFESVTGLTEMGWFVRTKEDIRRILVHKQNELELTRQWYAQLPHDVPDTRSKIEKDIQSLEEGMQFWEEILSE</sequence>
<organism evidence="2 3">
    <name type="scientific">Talaromyces amestolkiae</name>
    <dbReference type="NCBI Taxonomy" id="1196081"/>
    <lineage>
        <taxon>Eukaryota</taxon>
        <taxon>Fungi</taxon>
        <taxon>Dikarya</taxon>
        <taxon>Ascomycota</taxon>
        <taxon>Pezizomycotina</taxon>
        <taxon>Eurotiomycetes</taxon>
        <taxon>Eurotiomycetidae</taxon>
        <taxon>Eurotiales</taxon>
        <taxon>Trichocomaceae</taxon>
        <taxon>Talaromyces</taxon>
        <taxon>Talaromyces sect. Talaromyces</taxon>
    </lineage>
</organism>
<proteinExistence type="predicted"/>
<keyword evidence="3" id="KW-1185">Reference proteome</keyword>
<evidence type="ECO:0000313" key="2">
    <source>
        <dbReference type="EMBL" id="RAO67179.1"/>
    </source>
</evidence>
<evidence type="ECO:0000256" key="1">
    <source>
        <dbReference type="SAM" id="Phobius"/>
    </source>
</evidence>
<feature type="transmembrane region" description="Helical" evidence="1">
    <location>
        <begin position="20"/>
        <end position="39"/>
    </location>
</feature>